<reference evidence="1 2" key="1">
    <citation type="submission" date="2017-03" db="EMBL/GenBank/DDBJ databases">
        <title>Draft genime sequence of the acidophilic sulfur-oxidizing bacterium Acidithiobacillus sp. SH, isolated from seawater.</title>
        <authorList>
            <person name="Sharmin S."/>
            <person name="Tokuhisa M."/>
            <person name="Kanao T."/>
            <person name="Kamimura K."/>
        </authorList>
    </citation>
    <scope>NUCLEOTIDE SEQUENCE [LARGE SCALE GENOMIC DNA]</scope>
    <source>
        <strain evidence="1 2">SH</strain>
    </source>
</reference>
<accession>A0A2I1DPZ4</accession>
<dbReference type="EMBL" id="MXAV01000004">
    <property type="protein sequence ID" value="PKY11932.1"/>
    <property type="molecule type" value="Genomic_DNA"/>
</dbReference>
<comment type="caution">
    <text evidence="1">The sequence shown here is derived from an EMBL/GenBank/DDBJ whole genome shotgun (WGS) entry which is preliminary data.</text>
</comment>
<sequence length="88" mass="9642">MINDSFLDEAREVPSTAPMERVVAWSVFRSRADARNLLDHVHLAPGQALVGGHGQDSVAPYWWVGVQVQDMGQWGNATAVNKKGRLGD</sequence>
<evidence type="ECO:0000313" key="2">
    <source>
        <dbReference type="Proteomes" id="UP000234329"/>
    </source>
</evidence>
<protein>
    <submittedName>
        <fullName evidence="1">Uncharacterized protein</fullName>
    </submittedName>
</protein>
<proteinExistence type="predicted"/>
<dbReference type="AlphaFoldDB" id="A0A2I1DPZ4"/>
<organism evidence="1 2">
    <name type="scientific">Acidithiobacillus marinus</name>
    <dbReference type="NCBI Taxonomy" id="187490"/>
    <lineage>
        <taxon>Bacteria</taxon>
        <taxon>Pseudomonadati</taxon>
        <taxon>Pseudomonadota</taxon>
        <taxon>Acidithiobacillia</taxon>
        <taxon>Acidithiobacillales</taxon>
        <taxon>Acidithiobacillaceae</taxon>
        <taxon>Acidithiobacillus</taxon>
    </lineage>
</organism>
<gene>
    <name evidence="1" type="ORF">B1757_00845</name>
</gene>
<evidence type="ECO:0000313" key="1">
    <source>
        <dbReference type="EMBL" id="PKY11932.1"/>
    </source>
</evidence>
<keyword evidence="2" id="KW-1185">Reference proteome</keyword>
<dbReference type="Proteomes" id="UP000234329">
    <property type="component" value="Unassembled WGS sequence"/>
</dbReference>
<dbReference type="OrthoDB" id="8563902at2"/>
<name>A0A2I1DPZ4_9PROT</name>
<dbReference type="InParanoid" id="A0A2I1DPZ4"/>
<dbReference type="RefSeq" id="WP_101536521.1">
    <property type="nucleotide sequence ID" value="NZ_MXAV01000004.1"/>
</dbReference>